<dbReference type="GO" id="GO:0009307">
    <property type="term" value="P:DNA restriction-modification system"/>
    <property type="evidence" value="ECO:0007669"/>
    <property type="project" value="UniProtKB-KW"/>
</dbReference>
<keyword evidence="4" id="KW-0175">Coiled coil</keyword>
<organism evidence="6 7">
    <name type="scientific">candidate division TA06 bacterium</name>
    <dbReference type="NCBI Taxonomy" id="2250710"/>
    <lineage>
        <taxon>Bacteria</taxon>
        <taxon>Bacteria division TA06</taxon>
    </lineage>
</organism>
<dbReference type="EMBL" id="SOIP01000517">
    <property type="protein sequence ID" value="TET78084.1"/>
    <property type="molecule type" value="Genomic_DNA"/>
</dbReference>
<evidence type="ECO:0000256" key="2">
    <source>
        <dbReference type="ARBA" id="ARBA00022747"/>
    </source>
</evidence>
<accession>A0A523XFP6</accession>
<evidence type="ECO:0000256" key="4">
    <source>
        <dbReference type="SAM" id="Coils"/>
    </source>
</evidence>
<dbReference type="InterPro" id="IPR044946">
    <property type="entry name" value="Restrct_endonuc_typeI_TRD_sf"/>
</dbReference>
<name>A0A523XFP6_UNCT6</name>
<evidence type="ECO:0000313" key="7">
    <source>
        <dbReference type="Proteomes" id="UP000315534"/>
    </source>
</evidence>
<reference evidence="6 7" key="1">
    <citation type="submission" date="2019-03" db="EMBL/GenBank/DDBJ databases">
        <title>Metabolic potential of uncultured bacteria and archaea associated with petroleum seepage in deep-sea sediments.</title>
        <authorList>
            <person name="Dong X."/>
            <person name="Hubert C."/>
        </authorList>
    </citation>
    <scope>NUCLEOTIDE SEQUENCE [LARGE SCALE GENOMIC DNA]</scope>
    <source>
        <strain evidence="6">E29_bin36</strain>
    </source>
</reference>
<keyword evidence="3" id="KW-0238">DNA-binding</keyword>
<feature type="coiled-coil region" evidence="4">
    <location>
        <begin position="149"/>
        <end position="213"/>
    </location>
</feature>
<dbReference type="Pfam" id="PF01420">
    <property type="entry name" value="Methylase_S"/>
    <property type="match status" value="1"/>
</dbReference>
<comment type="caution">
    <text evidence="6">The sequence shown here is derived from an EMBL/GenBank/DDBJ whole genome shotgun (WGS) entry which is preliminary data.</text>
</comment>
<evidence type="ECO:0000259" key="5">
    <source>
        <dbReference type="Pfam" id="PF01420"/>
    </source>
</evidence>
<proteinExistence type="inferred from homology"/>
<dbReference type="Gene3D" id="3.90.220.20">
    <property type="entry name" value="DNA methylase specificity domains"/>
    <property type="match status" value="1"/>
</dbReference>
<dbReference type="InterPro" id="IPR000055">
    <property type="entry name" value="Restrct_endonuc_typeI_TRD"/>
</dbReference>
<dbReference type="Proteomes" id="UP000315534">
    <property type="component" value="Unassembled WGS sequence"/>
</dbReference>
<comment type="similarity">
    <text evidence="1">Belongs to the type-I restriction system S methylase family.</text>
</comment>
<feature type="non-terminal residue" evidence="6">
    <location>
        <position position="1"/>
    </location>
</feature>
<sequence>KYQGRKEGEIPFFKVMDISKAFLKHSIYLKDADNYISVKERDEIKAEILKAGTTVFAKIGEAIKLNRRAILSQDSIVDNNVMGIYPFPGLINVQFIFYLLLTIKLGDFSRATTVPSVRKSDIEQIPVPFPPLPEQRKIVEEIERCFSVADAIEKDVEQSLKQAERLRQSILKRAFEGKLVPQDPTDEPAEKLLEHIEAERARIEAEKKATGKTRRS</sequence>
<evidence type="ECO:0000256" key="1">
    <source>
        <dbReference type="ARBA" id="ARBA00010923"/>
    </source>
</evidence>
<dbReference type="SUPFAM" id="SSF116734">
    <property type="entry name" value="DNA methylase specificity domain"/>
    <property type="match status" value="1"/>
</dbReference>
<protein>
    <recommendedName>
        <fullName evidence="5">Type I restriction modification DNA specificity domain-containing protein</fullName>
    </recommendedName>
</protein>
<evidence type="ECO:0000256" key="3">
    <source>
        <dbReference type="ARBA" id="ARBA00023125"/>
    </source>
</evidence>
<dbReference type="AlphaFoldDB" id="A0A523XFP6"/>
<dbReference type="InterPro" id="IPR051212">
    <property type="entry name" value="Type-I_RE_S_subunit"/>
</dbReference>
<feature type="domain" description="Type I restriction modification DNA specificity" evidence="5">
    <location>
        <begin position="5"/>
        <end position="162"/>
    </location>
</feature>
<dbReference type="PANTHER" id="PTHR43140">
    <property type="entry name" value="TYPE-1 RESTRICTION ENZYME ECOKI SPECIFICITY PROTEIN"/>
    <property type="match status" value="1"/>
</dbReference>
<dbReference type="PANTHER" id="PTHR43140:SF1">
    <property type="entry name" value="TYPE I RESTRICTION ENZYME ECOKI SPECIFICITY SUBUNIT"/>
    <property type="match status" value="1"/>
</dbReference>
<gene>
    <name evidence="6" type="ORF">E3J38_09045</name>
</gene>
<keyword evidence="2" id="KW-0680">Restriction system</keyword>
<evidence type="ECO:0000313" key="6">
    <source>
        <dbReference type="EMBL" id="TET78084.1"/>
    </source>
</evidence>
<dbReference type="GO" id="GO:0003677">
    <property type="term" value="F:DNA binding"/>
    <property type="evidence" value="ECO:0007669"/>
    <property type="project" value="UniProtKB-KW"/>
</dbReference>